<evidence type="ECO:0000256" key="1">
    <source>
        <dbReference type="SAM" id="MobiDB-lite"/>
    </source>
</evidence>
<feature type="region of interest" description="Disordered" evidence="1">
    <location>
        <begin position="21"/>
        <end position="120"/>
    </location>
</feature>
<dbReference type="AlphaFoldDB" id="A0A7S1FER5"/>
<reference evidence="2" key="1">
    <citation type="submission" date="2021-01" db="EMBL/GenBank/DDBJ databases">
        <authorList>
            <person name="Corre E."/>
            <person name="Pelletier E."/>
            <person name="Niang G."/>
            <person name="Scheremetjew M."/>
            <person name="Finn R."/>
            <person name="Kale V."/>
            <person name="Holt S."/>
            <person name="Cochrane G."/>
            <person name="Meng A."/>
            <person name="Brown T."/>
            <person name="Cohen L."/>
        </authorList>
    </citation>
    <scope>NUCLEOTIDE SEQUENCE</scope>
</reference>
<feature type="compositionally biased region" description="Low complexity" evidence="1">
    <location>
        <begin position="50"/>
        <end position="64"/>
    </location>
</feature>
<feature type="compositionally biased region" description="Basic residues" evidence="1">
    <location>
        <begin position="40"/>
        <end position="49"/>
    </location>
</feature>
<evidence type="ECO:0000313" key="2">
    <source>
        <dbReference type="EMBL" id="CAD8861203.1"/>
    </source>
</evidence>
<dbReference type="EMBL" id="HBFQ01049849">
    <property type="protein sequence ID" value="CAD8861203.1"/>
    <property type="molecule type" value="Transcribed_RNA"/>
</dbReference>
<feature type="compositionally biased region" description="Polar residues" evidence="1">
    <location>
        <begin position="98"/>
        <end position="120"/>
    </location>
</feature>
<accession>A0A7S1FER5</accession>
<organism evidence="2">
    <name type="scientific">Noctiluca scintillans</name>
    <name type="common">Sea sparkle</name>
    <name type="synonym">Red tide dinoflagellate</name>
    <dbReference type="NCBI Taxonomy" id="2966"/>
    <lineage>
        <taxon>Eukaryota</taxon>
        <taxon>Sar</taxon>
        <taxon>Alveolata</taxon>
        <taxon>Dinophyceae</taxon>
        <taxon>Noctilucales</taxon>
        <taxon>Noctilucaceae</taxon>
        <taxon>Noctiluca</taxon>
    </lineage>
</organism>
<protein>
    <submittedName>
        <fullName evidence="2">Uncharacterized protein</fullName>
    </submittedName>
</protein>
<gene>
    <name evidence="2" type="ORF">NSCI0253_LOCUS35558</name>
</gene>
<feature type="compositionally biased region" description="Basic and acidic residues" evidence="1">
    <location>
        <begin position="77"/>
        <end position="87"/>
    </location>
</feature>
<proteinExistence type="predicted"/>
<sequence length="375" mass="38854">MDNSRTPLNTSVLSRVRAFEHGGTLPGECGSRPVETSLQSRRRSSRRRAPAALATTVPVATAPPTTDPTCRGGEGAAEDREQLKKTDTGTAFSDDISTECNTSASEHSCQTRGTPMQSPRTSYFQPKNIVMDAQVHVERLHGQGPLPPLVRFHPEQSLAFSGEATTGGFQREPATRFDFRSEIRSLQDRVERTESLLRTASGQHDGSQSTINVQVVVGCGSRGFRSRLCGLTCSVAQSVGQSAFQIAGNEKVRASAGGAVIGATTMGTLGATSGVIVGSTCGAVVGIVPAIFTFGLSIPVGAAIVGCAGLCAGGAIGTTAGAVGGSVAGLFRAGSHGELNPEEEGVCEEGTKSDPIVDKVHMCRTGQVRPRSAKA</sequence>
<name>A0A7S1FER5_NOCSC</name>